<evidence type="ECO:0000313" key="5">
    <source>
        <dbReference type="Proteomes" id="UP000004386"/>
    </source>
</evidence>
<dbReference type="GO" id="GO:0036088">
    <property type="term" value="P:D-serine catabolic process"/>
    <property type="evidence" value="ECO:0007669"/>
    <property type="project" value="TreeGrafter"/>
</dbReference>
<proteinExistence type="inferred from homology"/>
<dbReference type="Pfam" id="PF01168">
    <property type="entry name" value="Ala_racemase_N"/>
    <property type="match status" value="1"/>
</dbReference>
<dbReference type="InterPro" id="IPR026956">
    <property type="entry name" value="D-ser_dehydrat-like_dom"/>
</dbReference>
<dbReference type="PANTHER" id="PTHR28004:SF2">
    <property type="entry name" value="D-SERINE DEHYDRATASE"/>
    <property type="match status" value="1"/>
</dbReference>
<dbReference type="PANTHER" id="PTHR28004">
    <property type="entry name" value="ZGC:162816-RELATED"/>
    <property type="match status" value="1"/>
</dbReference>
<evidence type="ECO:0000256" key="1">
    <source>
        <dbReference type="ARBA" id="ARBA00005323"/>
    </source>
</evidence>
<dbReference type="GO" id="GO:0008721">
    <property type="term" value="F:D-serine ammonia-lyase activity"/>
    <property type="evidence" value="ECO:0007669"/>
    <property type="project" value="TreeGrafter"/>
</dbReference>
<sequence length="418" mass="44940">MPLRAVQIWFHDFRVQWNKLAGTGLAVRLPEITLTEPAVAIETFNRPYPVDIQTPYVEIDEDRLIRNLKEMQQKADKAGVRLRPHIKTHKSLMIANRQLQLGAIGVTASKPDEALVFVEGGIPSVTLAYPIVRPDSIGRLIRSAQIRDTELMFIAAHEIGIQAIGAAAEAHDVKLGVFLKVDVGLGRVGVKPQDPAAVVLAQKIAQHPYLAFAGLFSHAGHAYGSKSAEELANIANAEAQALLHLAEQLKEVGVEVPAISVGSTPTCLGAPIPSGITEIRPGNYAFLDRTALRLGIASGDNIALSIIATVVAHNDHHFIIDAGSKSLSSDLGAHGSGGGGFGLAVSVWGDTSEMWEIERLSEEHGFVRFSDTPPPVGSRVRIFPNHSCAVIAQFDQVALRQPDGRTRTLSTEARGHQT</sequence>
<comment type="similarity">
    <text evidence="1">Belongs to the DSD1 family.</text>
</comment>
<organism evidence="4 5">
    <name type="scientific">Brucella intermedia LMG 3301</name>
    <dbReference type="NCBI Taxonomy" id="641118"/>
    <lineage>
        <taxon>Bacteria</taxon>
        <taxon>Pseudomonadati</taxon>
        <taxon>Pseudomonadota</taxon>
        <taxon>Alphaproteobacteria</taxon>
        <taxon>Hyphomicrobiales</taxon>
        <taxon>Brucellaceae</taxon>
        <taxon>Brucella/Ochrobactrum group</taxon>
        <taxon>Brucella</taxon>
    </lineage>
</organism>
<dbReference type="Gene3D" id="3.20.20.10">
    <property type="entry name" value="Alanine racemase"/>
    <property type="match status" value="1"/>
</dbReference>
<accession>C4WPS5</accession>
<dbReference type="EMBL" id="ACQA01000002">
    <property type="protein sequence ID" value="EEQ94268.1"/>
    <property type="molecule type" value="Genomic_DNA"/>
</dbReference>
<feature type="domain" description="D-serine dehydratase-like" evidence="3">
    <location>
        <begin position="303"/>
        <end position="401"/>
    </location>
</feature>
<dbReference type="Gene3D" id="2.40.37.20">
    <property type="entry name" value="D-serine dehydratase-like domain"/>
    <property type="match status" value="1"/>
</dbReference>
<dbReference type="InterPro" id="IPR042208">
    <property type="entry name" value="D-ser_dehydrat-like_sf"/>
</dbReference>
<evidence type="ECO:0000256" key="2">
    <source>
        <dbReference type="ARBA" id="ARBA00023239"/>
    </source>
</evidence>
<dbReference type="AlphaFoldDB" id="C4WPS5"/>
<dbReference type="HOGENOM" id="CLU_031639_2_2_5"/>
<evidence type="ECO:0000259" key="3">
    <source>
        <dbReference type="SMART" id="SM01119"/>
    </source>
</evidence>
<dbReference type="InterPro" id="IPR001608">
    <property type="entry name" value="Ala_racemase_N"/>
</dbReference>
<evidence type="ECO:0000313" key="4">
    <source>
        <dbReference type="EMBL" id="EEQ94268.1"/>
    </source>
</evidence>
<dbReference type="SMART" id="SM01119">
    <property type="entry name" value="D-ser_dehydrat"/>
    <property type="match status" value="1"/>
</dbReference>
<comment type="caution">
    <text evidence="4">The sequence shown here is derived from an EMBL/GenBank/DDBJ whole genome shotgun (WGS) entry which is preliminary data.</text>
</comment>
<name>C4WPS5_9HYPH</name>
<gene>
    <name evidence="4" type="ORF">OINT_2001493</name>
</gene>
<dbReference type="SUPFAM" id="SSF51419">
    <property type="entry name" value="PLP-binding barrel"/>
    <property type="match status" value="1"/>
</dbReference>
<keyword evidence="2" id="KW-0456">Lyase</keyword>
<dbReference type="Proteomes" id="UP000004386">
    <property type="component" value="Unassembled WGS sequence"/>
</dbReference>
<reference evidence="4 5" key="1">
    <citation type="submission" date="2009-05" db="EMBL/GenBank/DDBJ databases">
        <authorList>
            <person name="Setubal J.C."/>
            <person name="Boyle S."/>
            <person name="Crasta O.R."/>
            <person name="Gillespie J.J."/>
            <person name="Kenyon R.W."/>
            <person name="Lu J."/>
            <person name="Mane S."/>
            <person name="Nagrani S."/>
            <person name="Shallom J.M."/>
            <person name="Shallom S."/>
            <person name="Shukla M."/>
            <person name="Snyder E.E."/>
            <person name="Sobral B.W."/>
            <person name="Wattam A.R."/>
            <person name="Will R."/>
            <person name="Williams K."/>
            <person name="Yoo H."/>
            <person name="Munk C."/>
            <person name="Tapia R."/>
            <person name="Green L."/>
            <person name="Rogers Y."/>
            <person name="Detter J.C."/>
            <person name="Bruce D."/>
            <person name="Brettin T.S."/>
            <person name="Tsolis R."/>
        </authorList>
    </citation>
    <scope>NUCLEOTIDE SEQUENCE [LARGE SCALE GENOMIC DNA]</scope>
    <source>
        <strain evidence="4 5">LMG 3301</strain>
    </source>
</reference>
<protein>
    <submittedName>
        <fullName evidence="4">Serine racemase</fullName>
    </submittedName>
</protein>
<dbReference type="Pfam" id="PF14031">
    <property type="entry name" value="D-ser_dehydrat"/>
    <property type="match status" value="1"/>
</dbReference>
<dbReference type="InterPro" id="IPR029066">
    <property type="entry name" value="PLP-binding_barrel"/>
</dbReference>
<dbReference type="InterPro" id="IPR051466">
    <property type="entry name" value="D-amino_acid_metab_enzyme"/>
</dbReference>